<dbReference type="CDD" id="cd03224">
    <property type="entry name" value="ABC_TM1139_LivF_branched"/>
    <property type="match status" value="1"/>
</dbReference>
<gene>
    <name evidence="7" type="ORF">QO033_23985</name>
</gene>
<protein>
    <submittedName>
        <fullName evidence="7">ABC transporter ATP-binding protein</fullName>
    </submittedName>
</protein>
<name>A0ABT7F813_9RHOB</name>
<accession>A0ABT7F813</accession>
<comment type="similarity">
    <text evidence="1">Belongs to the ABC transporter superfamily.</text>
</comment>
<feature type="domain" description="ABC transporter" evidence="6">
    <location>
        <begin position="9"/>
        <end position="241"/>
    </location>
</feature>
<dbReference type="RefSeq" id="WP_284483266.1">
    <property type="nucleotide sequence ID" value="NZ_JASNJD010000031.1"/>
</dbReference>
<dbReference type="InterPro" id="IPR003439">
    <property type="entry name" value="ABC_transporter-like_ATP-bd"/>
</dbReference>
<dbReference type="Pfam" id="PF00005">
    <property type="entry name" value="ABC_tran"/>
    <property type="match status" value="1"/>
</dbReference>
<proteinExistence type="inferred from homology"/>
<dbReference type="GO" id="GO:0005524">
    <property type="term" value="F:ATP binding"/>
    <property type="evidence" value="ECO:0007669"/>
    <property type="project" value="UniProtKB-KW"/>
</dbReference>
<dbReference type="PANTHER" id="PTHR43820:SF4">
    <property type="entry name" value="HIGH-AFFINITY BRANCHED-CHAIN AMINO ACID TRANSPORT ATP-BINDING PROTEIN LIVF"/>
    <property type="match status" value="1"/>
</dbReference>
<evidence type="ECO:0000256" key="5">
    <source>
        <dbReference type="ARBA" id="ARBA00022970"/>
    </source>
</evidence>
<keyword evidence="3" id="KW-0547">Nucleotide-binding</keyword>
<dbReference type="PROSITE" id="PS00211">
    <property type="entry name" value="ABC_TRANSPORTER_1"/>
    <property type="match status" value="1"/>
</dbReference>
<evidence type="ECO:0000256" key="1">
    <source>
        <dbReference type="ARBA" id="ARBA00005417"/>
    </source>
</evidence>
<evidence type="ECO:0000256" key="2">
    <source>
        <dbReference type="ARBA" id="ARBA00022448"/>
    </source>
</evidence>
<sequence>MAEHKTPALAVDGLSAGYDGPDVLHGISLTVPKGQIVTVVGPNGHGKSTLLRTISGLTRLRQGRILAEGREIQKLRPHQVAAAGIAHVPQGDLLFPEMTVYENLLMGAYTTPVAETVEKRLDFVYGLLPRLKERHGQIASSLSGGERRMVGIGRGLMAGGDVMMIDEPSLGLAPLVIEQIYEVIGQLRAEGRTILLVEENPARVAHLSDVMHLLDDGRIVWSGAPQDLLEREELLSTYLGG</sequence>
<evidence type="ECO:0000313" key="7">
    <source>
        <dbReference type="EMBL" id="MDK3020747.1"/>
    </source>
</evidence>
<dbReference type="PANTHER" id="PTHR43820">
    <property type="entry name" value="HIGH-AFFINITY BRANCHED-CHAIN AMINO ACID TRANSPORT ATP-BINDING PROTEIN LIVF"/>
    <property type="match status" value="1"/>
</dbReference>
<dbReference type="Proteomes" id="UP001243757">
    <property type="component" value="Unassembled WGS sequence"/>
</dbReference>
<dbReference type="SMART" id="SM00382">
    <property type="entry name" value="AAA"/>
    <property type="match status" value="1"/>
</dbReference>
<evidence type="ECO:0000256" key="4">
    <source>
        <dbReference type="ARBA" id="ARBA00022840"/>
    </source>
</evidence>
<evidence type="ECO:0000259" key="6">
    <source>
        <dbReference type="PROSITE" id="PS50893"/>
    </source>
</evidence>
<dbReference type="InterPro" id="IPR003593">
    <property type="entry name" value="AAA+_ATPase"/>
</dbReference>
<keyword evidence="5" id="KW-0029">Amino-acid transport</keyword>
<dbReference type="InterPro" id="IPR052156">
    <property type="entry name" value="BCAA_Transport_ATP-bd_LivF"/>
</dbReference>
<evidence type="ECO:0000256" key="3">
    <source>
        <dbReference type="ARBA" id="ARBA00022741"/>
    </source>
</evidence>
<organism evidence="7 8">
    <name type="scientific">Pseudodonghicola flavimaris</name>
    <dbReference type="NCBI Taxonomy" id="3050036"/>
    <lineage>
        <taxon>Bacteria</taxon>
        <taxon>Pseudomonadati</taxon>
        <taxon>Pseudomonadota</taxon>
        <taxon>Alphaproteobacteria</taxon>
        <taxon>Rhodobacterales</taxon>
        <taxon>Paracoccaceae</taxon>
        <taxon>Pseudodonghicola</taxon>
    </lineage>
</organism>
<keyword evidence="8" id="KW-1185">Reference proteome</keyword>
<dbReference type="PROSITE" id="PS50893">
    <property type="entry name" value="ABC_TRANSPORTER_2"/>
    <property type="match status" value="1"/>
</dbReference>
<dbReference type="InterPro" id="IPR027417">
    <property type="entry name" value="P-loop_NTPase"/>
</dbReference>
<dbReference type="EMBL" id="JASNJD010000031">
    <property type="protein sequence ID" value="MDK3020747.1"/>
    <property type="molecule type" value="Genomic_DNA"/>
</dbReference>
<comment type="caution">
    <text evidence="7">The sequence shown here is derived from an EMBL/GenBank/DDBJ whole genome shotgun (WGS) entry which is preliminary data.</text>
</comment>
<dbReference type="Gene3D" id="3.40.50.300">
    <property type="entry name" value="P-loop containing nucleotide triphosphate hydrolases"/>
    <property type="match status" value="1"/>
</dbReference>
<dbReference type="InterPro" id="IPR017871">
    <property type="entry name" value="ABC_transporter-like_CS"/>
</dbReference>
<keyword evidence="2" id="KW-0813">Transport</keyword>
<keyword evidence="4 7" id="KW-0067">ATP-binding</keyword>
<evidence type="ECO:0000313" key="8">
    <source>
        <dbReference type="Proteomes" id="UP001243757"/>
    </source>
</evidence>
<reference evidence="7 8" key="1">
    <citation type="submission" date="2023-05" db="EMBL/GenBank/DDBJ databases">
        <title>Pseudodonghicola sp. nov.</title>
        <authorList>
            <person name="Huang J."/>
        </authorList>
    </citation>
    <scope>NUCLEOTIDE SEQUENCE [LARGE SCALE GENOMIC DNA]</scope>
    <source>
        <strain evidence="7 8">IC7</strain>
    </source>
</reference>
<dbReference type="SUPFAM" id="SSF52540">
    <property type="entry name" value="P-loop containing nucleoside triphosphate hydrolases"/>
    <property type="match status" value="1"/>
</dbReference>